<dbReference type="EMBL" id="SPHZ02000001">
    <property type="protein sequence ID" value="KAF0934431.1"/>
    <property type="molecule type" value="Genomic_DNA"/>
</dbReference>
<dbReference type="EMBL" id="SPHZ02000001">
    <property type="protein sequence ID" value="KAF0934432.1"/>
    <property type="molecule type" value="Genomic_DNA"/>
</dbReference>
<accession>A0A6G1FC73</accession>
<protein>
    <submittedName>
        <fullName evidence="2">Uncharacterized protein</fullName>
    </submittedName>
</protein>
<organism evidence="2 3">
    <name type="scientific">Oryza meyeriana var. granulata</name>
    <dbReference type="NCBI Taxonomy" id="110450"/>
    <lineage>
        <taxon>Eukaryota</taxon>
        <taxon>Viridiplantae</taxon>
        <taxon>Streptophyta</taxon>
        <taxon>Embryophyta</taxon>
        <taxon>Tracheophyta</taxon>
        <taxon>Spermatophyta</taxon>
        <taxon>Magnoliopsida</taxon>
        <taxon>Liliopsida</taxon>
        <taxon>Poales</taxon>
        <taxon>Poaceae</taxon>
        <taxon>BOP clade</taxon>
        <taxon>Oryzoideae</taxon>
        <taxon>Oryzeae</taxon>
        <taxon>Oryzinae</taxon>
        <taxon>Oryza</taxon>
        <taxon>Oryza meyeriana</taxon>
    </lineage>
</organism>
<dbReference type="EMBL" id="SPHZ02000001">
    <property type="protein sequence ID" value="KAF0934434.1"/>
    <property type="molecule type" value="Genomic_DNA"/>
</dbReference>
<dbReference type="Proteomes" id="UP000479710">
    <property type="component" value="Unassembled WGS sequence"/>
</dbReference>
<dbReference type="AlphaFoldDB" id="A0A6G1FC73"/>
<evidence type="ECO:0000313" key="2">
    <source>
        <dbReference type="EMBL" id="KAF0934433.1"/>
    </source>
</evidence>
<feature type="region of interest" description="Disordered" evidence="1">
    <location>
        <begin position="1"/>
        <end position="27"/>
    </location>
</feature>
<evidence type="ECO:0000313" key="3">
    <source>
        <dbReference type="Proteomes" id="UP000479710"/>
    </source>
</evidence>
<comment type="caution">
    <text evidence="2">The sequence shown here is derived from an EMBL/GenBank/DDBJ whole genome shotgun (WGS) entry which is preliminary data.</text>
</comment>
<gene>
    <name evidence="2" type="ORF">E2562_025522</name>
</gene>
<name>A0A6G1FC73_9ORYZ</name>
<sequence>MSFRTVLPRKLPPSSSLVIGGNGESPPSCCSPLLPHLTGPPPRLASAAEHRSKFHGLADAEEDARCEAAAGYCPLHERNYM</sequence>
<evidence type="ECO:0000256" key="1">
    <source>
        <dbReference type="SAM" id="MobiDB-lite"/>
    </source>
</evidence>
<reference evidence="2 3" key="1">
    <citation type="submission" date="2019-11" db="EMBL/GenBank/DDBJ databases">
        <title>Whole genome sequence of Oryza granulata.</title>
        <authorList>
            <person name="Li W."/>
        </authorList>
    </citation>
    <scope>NUCLEOTIDE SEQUENCE [LARGE SCALE GENOMIC DNA]</scope>
    <source>
        <strain evidence="3">cv. Menghai</strain>
        <tissue evidence="2">Leaf</tissue>
    </source>
</reference>
<proteinExistence type="predicted"/>
<keyword evidence="3" id="KW-1185">Reference proteome</keyword>
<dbReference type="EMBL" id="SPHZ02000001">
    <property type="protein sequence ID" value="KAF0934433.1"/>
    <property type="molecule type" value="Genomic_DNA"/>
</dbReference>